<organism evidence="1">
    <name type="scientific">Aegilops tauschii</name>
    <name type="common">Tausch's goatgrass</name>
    <name type="synonym">Aegilops squarrosa</name>
    <dbReference type="NCBI Taxonomy" id="37682"/>
    <lineage>
        <taxon>Eukaryota</taxon>
        <taxon>Viridiplantae</taxon>
        <taxon>Streptophyta</taxon>
        <taxon>Embryophyta</taxon>
        <taxon>Tracheophyta</taxon>
        <taxon>Spermatophyta</taxon>
        <taxon>Magnoliopsida</taxon>
        <taxon>Liliopsida</taxon>
        <taxon>Poales</taxon>
        <taxon>Poaceae</taxon>
        <taxon>BOP clade</taxon>
        <taxon>Pooideae</taxon>
        <taxon>Triticodae</taxon>
        <taxon>Triticeae</taxon>
        <taxon>Triticinae</taxon>
        <taxon>Aegilops</taxon>
    </lineage>
</organism>
<reference evidence="1" key="1">
    <citation type="submission" date="2015-06" db="UniProtKB">
        <authorList>
            <consortium name="EnsemblPlants"/>
        </authorList>
    </citation>
    <scope>IDENTIFICATION</scope>
</reference>
<protein>
    <submittedName>
        <fullName evidence="1">Uncharacterized protein</fullName>
    </submittedName>
</protein>
<proteinExistence type="predicted"/>
<sequence>MWTLSSNDPSDATWTSRLKLPLDKVWDDHTYRDARLRERVIPVVVLVHPMHERQRGLLLLGRAHLRHRPDEEQGCVDCKEFNISWSPHKTCSSRLVHAWQLPVKLTKIRVKEIEFVFRWNSVEDFHNKAAMIKSLFEQHVSGM</sequence>
<dbReference type="EnsemblPlants" id="EMT31635">
    <property type="protein sequence ID" value="EMT31635"/>
    <property type="gene ID" value="F775_21399"/>
</dbReference>
<name>M8C2Z2_AEGTA</name>
<accession>M8C2Z2</accession>
<evidence type="ECO:0000313" key="1">
    <source>
        <dbReference type="EnsemblPlants" id="EMT31635"/>
    </source>
</evidence>
<dbReference type="AlphaFoldDB" id="M8C2Z2"/>